<dbReference type="Proteomes" id="UP000548504">
    <property type="component" value="Unassembled WGS sequence"/>
</dbReference>
<gene>
    <name evidence="1" type="ORF">H7I73_24090</name>
</gene>
<name>A0A7X1BTG1_9ENTR</name>
<proteinExistence type="predicted"/>
<accession>A0A7X1BTG1</accession>
<evidence type="ECO:0000313" key="1">
    <source>
        <dbReference type="EMBL" id="MBC2622724.1"/>
    </source>
</evidence>
<protein>
    <recommendedName>
        <fullName evidence="3">Morphogenetic protein</fullName>
    </recommendedName>
</protein>
<reference evidence="1 2" key="1">
    <citation type="submission" date="2020-08" db="EMBL/GenBank/DDBJ databases">
        <title>Emergence and comparative genomics analysis of Citrobacter in Fennec fox imported from North Africa to China.</title>
        <authorList>
            <person name="Zheng B."/>
        </authorList>
    </citation>
    <scope>NUCLEOTIDE SEQUENCE [LARGE SCALE GENOMIC DNA]</scope>
    <source>
        <strain evidence="1 2">FF141</strain>
    </source>
</reference>
<organism evidence="1 2">
    <name type="scientific">Citrobacter cronae</name>
    <dbReference type="NCBI Taxonomy" id="1748967"/>
    <lineage>
        <taxon>Bacteria</taxon>
        <taxon>Pseudomonadati</taxon>
        <taxon>Pseudomonadota</taxon>
        <taxon>Gammaproteobacteria</taxon>
        <taxon>Enterobacterales</taxon>
        <taxon>Enterobacteriaceae</taxon>
        <taxon>Citrobacter</taxon>
        <taxon>Citrobacter freundii complex</taxon>
    </lineage>
</organism>
<evidence type="ECO:0008006" key="3">
    <source>
        <dbReference type="Google" id="ProtNLM"/>
    </source>
</evidence>
<sequence>MEYFGAINPDGVSPFLKAYITSDKYCVVGYIGQGASMQIASAWNSPFEGDNAGSIAGIETVANMAQSVTATTSVSRWNSLMVWQGSQPPAFTLPLEFLAIDNPAIEVNGAITRLCQMISPELNDTTPGGRRPYAVTLNIGRRLILADVVIQDVSYNIDAPKAFDGNYISNVVNLQLSGMAVQNRSEIEKLFI</sequence>
<evidence type="ECO:0000313" key="2">
    <source>
        <dbReference type="Proteomes" id="UP000548504"/>
    </source>
</evidence>
<comment type="caution">
    <text evidence="1">The sequence shown here is derived from an EMBL/GenBank/DDBJ whole genome shotgun (WGS) entry which is preliminary data.</text>
</comment>
<dbReference type="EMBL" id="JACLAG010000010">
    <property type="protein sequence ID" value="MBC2622724.1"/>
    <property type="molecule type" value="Genomic_DNA"/>
</dbReference>
<dbReference type="AlphaFoldDB" id="A0A7X1BTG1"/>